<evidence type="ECO:0000256" key="2">
    <source>
        <dbReference type="PROSITE-ProRule" id="PRU00703"/>
    </source>
</evidence>
<dbReference type="PANTHER" id="PTHR43080:SF2">
    <property type="entry name" value="CBS DOMAIN-CONTAINING PROTEIN"/>
    <property type="match status" value="1"/>
</dbReference>
<dbReference type="SMART" id="SM00116">
    <property type="entry name" value="CBS"/>
    <property type="match status" value="2"/>
</dbReference>
<protein>
    <submittedName>
        <fullName evidence="5">CBS domain-containing protein</fullName>
    </submittedName>
</protein>
<feature type="domain" description="CBS" evidence="3">
    <location>
        <begin position="7"/>
        <end position="66"/>
    </location>
</feature>
<evidence type="ECO:0000259" key="3">
    <source>
        <dbReference type="PROSITE" id="PS51371"/>
    </source>
</evidence>
<dbReference type="EMBL" id="JAHLQK010000004">
    <property type="protein sequence ID" value="MBU5677165.1"/>
    <property type="molecule type" value="Genomic_DNA"/>
</dbReference>
<proteinExistence type="predicted"/>
<dbReference type="CDD" id="cd02205">
    <property type="entry name" value="CBS_pair_SF"/>
    <property type="match status" value="1"/>
</dbReference>
<sequence>MISINFIVPKEKLILIDPSLDLKSTLKVIEEGNFLSLPVVKGNKFVGVIAKVKLLKAMMEEKNNNITVNDLIHTDIPSLTLYDSVEDAALLLAETNIPFVVINNTEGEFLGIITHKTIFRHYTHLYGIDKGHKLVITSYDIKGRLAALTDVISKAGANIISLLIDDPNVPTKVVKIIVRIETDNIDEVKKVIENAGFSIRQ</sequence>
<evidence type="ECO:0000313" key="6">
    <source>
        <dbReference type="Proteomes" id="UP000779508"/>
    </source>
</evidence>
<dbReference type="PROSITE" id="PS51371">
    <property type="entry name" value="CBS"/>
    <property type="match status" value="2"/>
</dbReference>
<dbReference type="InterPro" id="IPR000644">
    <property type="entry name" value="CBS_dom"/>
</dbReference>
<accession>A0ABS6G3U9</accession>
<reference evidence="5 6" key="1">
    <citation type="submission" date="2021-06" db="EMBL/GenBank/DDBJ databases">
        <authorList>
            <person name="Sun Q."/>
            <person name="Li D."/>
        </authorList>
    </citation>
    <scope>NUCLEOTIDE SEQUENCE [LARGE SCALE GENOMIC DNA]</scope>
    <source>
        <strain evidence="5 6">MSJ-5</strain>
    </source>
</reference>
<keyword evidence="1 2" id="KW-0129">CBS domain</keyword>
<feature type="domain" description="ACT" evidence="4">
    <location>
        <begin position="133"/>
        <end position="201"/>
    </location>
</feature>
<dbReference type="RefSeq" id="WP_216417685.1">
    <property type="nucleotide sequence ID" value="NZ_JAHLQK010000004.1"/>
</dbReference>
<dbReference type="PROSITE" id="PS51671">
    <property type="entry name" value="ACT"/>
    <property type="match status" value="1"/>
</dbReference>
<dbReference type="Pfam" id="PF00571">
    <property type="entry name" value="CBS"/>
    <property type="match status" value="2"/>
</dbReference>
<organism evidence="5 6">
    <name type="scientific">Alkaliphilus flagellatus</name>
    <dbReference type="NCBI Taxonomy" id="2841507"/>
    <lineage>
        <taxon>Bacteria</taxon>
        <taxon>Bacillati</taxon>
        <taxon>Bacillota</taxon>
        <taxon>Clostridia</taxon>
        <taxon>Peptostreptococcales</taxon>
        <taxon>Natronincolaceae</taxon>
        <taxon>Alkaliphilus</taxon>
    </lineage>
</organism>
<evidence type="ECO:0000259" key="4">
    <source>
        <dbReference type="PROSITE" id="PS51671"/>
    </source>
</evidence>
<gene>
    <name evidence="5" type="ORF">KQI88_12155</name>
</gene>
<name>A0ABS6G3U9_9FIRM</name>
<feature type="domain" description="CBS" evidence="3">
    <location>
        <begin position="72"/>
        <end position="130"/>
    </location>
</feature>
<evidence type="ECO:0000313" key="5">
    <source>
        <dbReference type="EMBL" id="MBU5677165.1"/>
    </source>
</evidence>
<comment type="caution">
    <text evidence="5">The sequence shown here is derived from an EMBL/GenBank/DDBJ whole genome shotgun (WGS) entry which is preliminary data.</text>
</comment>
<dbReference type="InterPro" id="IPR002912">
    <property type="entry name" value="ACT_dom"/>
</dbReference>
<dbReference type="PANTHER" id="PTHR43080">
    <property type="entry name" value="CBS DOMAIN-CONTAINING PROTEIN CBSX3, MITOCHONDRIAL"/>
    <property type="match status" value="1"/>
</dbReference>
<keyword evidence="6" id="KW-1185">Reference proteome</keyword>
<dbReference type="InterPro" id="IPR051257">
    <property type="entry name" value="Diverse_CBS-Domain"/>
</dbReference>
<dbReference type="Proteomes" id="UP000779508">
    <property type="component" value="Unassembled WGS sequence"/>
</dbReference>
<evidence type="ECO:0000256" key="1">
    <source>
        <dbReference type="ARBA" id="ARBA00023122"/>
    </source>
</evidence>